<dbReference type="EMBL" id="JAOAOG010000304">
    <property type="protein sequence ID" value="KAJ6231078.1"/>
    <property type="molecule type" value="Genomic_DNA"/>
</dbReference>
<proteinExistence type="predicted"/>
<keyword evidence="3" id="KW-1185">Reference proteome</keyword>
<feature type="region of interest" description="Disordered" evidence="1">
    <location>
        <begin position="79"/>
        <end position="116"/>
    </location>
</feature>
<accession>A0ABQ8XHB3</accession>
<feature type="compositionally biased region" description="Basic residues" evidence="1">
    <location>
        <begin position="90"/>
        <end position="104"/>
    </location>
</feature>
<organism evidence="2 3">
    <name type="scientific">Anaeramoeba flamelloides</name>
    <dbReference type="NCBI Taxonomy" id="1746091"/>
    <lineage>
        <taxon>Eukaryota</taxon>
        <taxon>Metamonada</taxon>
        <taxon>Anaeramoebidae</taxon>
        <taxon>Anaeramoeba</taxon>
    </lineage>
</organism>
<evidence type="ECO:0000313" key="2">
    <source>
        <dbReference type="EMBL" id="KAJ6231078.1"/>
    </source>
</evidence>
<name>A0ABQ8XHB3_9EUKA</name>
<protein>
    <submittedName>
        <fullName evidence="2">Uncharacterized protein</fullName>
    </submittedName>
</protein>
<evidence type="ECO:0000313" key="3">
    <source>
        <dbReference type="Proteomes" id="UP001150062"/>
    </source>
</evidence>
<reference evidence="2" key="1">
    <citation type="submission" date="2022-08" db="EMBL/GenBank/DDBJ databases">
        <title>Novel sulfate-reducing endosymbionts in the free-living metamonad Anaeramoeba.</title>
        <authorList>
            <person name="Jerlstrom-Hultqvist J."/>
            <person name="Cepicka I."/>
            <person name="Gallot-Lavallee L."/>
            <person name="Salas-Leiva D."/>
            <person name="Curtis B.A."/>
            <person name="Zahonova K."/>
            <person name="Pipaliya S."/>
            <person name="Dacks J."/>
            <person name="Roger A.J."/>
        </authorList>
    </citation>
    <scope>NUCLEOTIDE SEQUENCE</scope>
    <source>
        <strain evidence="2">Schooner1</strain>
    </source>
</reference>
<evidence type="ECO:0000256" key="1">
    <source>
        <dbReference type="SAM" id="MobiDB-lite"/>
    </source>
</evidence>
<gene>
    <name evidence="2" type="ORF">M0813_00897</name>
</gene>
<dbReference type="Proteomes" id="UP001150062">
    <property type="component" value="Unassembled WGS sequence"/>
</dbReference>
<sequence length="206" mass="24543">MNLSDSETIEEIQNAIKENNQCINDLHTIQTLLLKCKKKMENNCILFQVKEKKNQKDQKEIENLKKKVMKLQQELKSLKTQKAKEDKKKLIQMKKKNKKNKIPKNQKSTNLTVQRQTQDEITKKRIRKMIYIFQTNLNFGEKVPTYEHWKERISKKHFILKILFNRSLLGLSVQEMGKISYTIDQKCQGYANNKENKKKVFTIQVN</sequence>
<comment type="caution">
    <text evidence="2">The sequence shown here is derived from an EMBL/GenBank/DDBJ whole genome shotgun (WGS) entry which is preliminary data.</text>
</comment>